<protein>
    <submittedName>
        <fullName evidence="1">Uncharacterized protein</fullName>
    </submittedName>
</protein>
<name>A0A0E9UKB9_ANGAN</name>
<reference evidence="1" key="2">
    <citation type="journal article" date="2015" name="Fish Shellfish Immunol.">
        <title>Early steps in the European eel (Anguilla anguilla)-Vibrio vulnificus interaction in the gills: Role of the RtxA13 toxin.</title>
        <authorList>
            <person name="Callol A."/>
            <person name="Pajuelo D."/>
            <person name="Ebbesson L."/>
            <person name="Teles M."/>
            <person name="MacKenzie S."/>
            <person name="Amaro C."/>
        </authorList>
    </citation>
    <scope>NUCLEOTIDE SEQUENCE</scope>
</reference>
<accession>A0A0E9UKB9</accession>
<reference evidence="1" key="1">
    <citation type="submission" date="2014-11" db="EMBL/GenBank/DDBJ databases">
        <authorList>
            <person name="Amaro Gonzalez C."/>
        </authorList>
    </citation>
    <scope>NUCLEOTIDE SEQUENCE</scope>
</reference>
<organism evidence="1">
    <name type="scientific">Anguilla anguilla</name>
    <name type="common">European freshwater eel</name>
    <name type="synonym">Muraena anguilla</name>
    <dbReference type="NCBI Taxonomy" id="7936"/>
    <lineage>
        <taxon>Eukaryota</taxon>
        <taxon>Metazoa</taxon>
        <taxon>Chordata</taxon>
        <taxon>Craniata</taxon>
        <taxon>Vertebrata</taxon>
        <taxon>Euteleostomi</taxon>
        <taxon>Actinopterygii</taxon>
        <taxon>Neopterygii</taxon>
        <taxon>Teleostei</taxon>
        <taxon>Anguilliformes</taxon>
        <taxon>Anguillidae</taxon>
        <taxon>Anguilla</taxon>
    </lineage>
</organism>
<proteinExistence type="predicted"/>
<dbReference type="EMBL" id="GBXM01042340">
    <property type="protein sequence ID" value="JAH66237.1"/>
    <property type="molecule type" value="Transcribed_RNA"/>
</dbReference>
<evidence type="ECO:0000313" key="1">
    <source>
        <dbReference type="EMBL" id="JAH66237.1"/>
    </source>
</evidence>
<dbReference type="AlphaFoldDB" id="A0A0E9UKB9"/>
<sequence length="49" mass="5676">MEFTCREPFNIAMEKLRETHRGQITDYRSNPKHLQAKGTRCNALVLAAK</sequence>